<comment type="caution">
    <text evidence="2">The sequence shown here is derived from an EMBL/GenBank/DDBJ whole genome shotgun (WGS) entry which is preliminary data.</text>
</comment>
<name>X6MB82_RETFI</name>
<sequence>MRGLRMEYTLEHFLFFNLEDFSFMILGPFQNDIKNQFLHWDEGKEIYTLKKKLQGDMLKRWKTASRLKFSSLWGSNSTTNVLGGSKSKKKDKLPKKSGGGSSYGHVHSWEKKGRENHHEERRGISSRMILFGTAASGKTTVLHQLELIAKCESLIEKKHNEKKKQQKRKRKQRRDKKRNASSTMIMTTTTTTTTTATTTKKRRKSGELEFNGVPLANEKKSPNQKQQSYRQRSATTSRANVGAMKQLKKSLSVKTVMGNSKDRTANTSVPSLKQSQTSE</sequence>
<organism evidence="2 3">
    <name type="scientific">Reticulomyxa filosa</name>
    <dbReference type="NCBI Taxonomy" id="46433"/>
    <lineage>
        <taxon>Eukaryota</taxon>
        <taxon>Sar</taxon>
        <taxon>Rhizaria</taxon>
        <taxon>Retaria</taxon>
        <taxon>Foraminifera</taxon>
        <taxon>Monothalamids</taxon>
        <taxon>Reticulomyxidae</taxon>
        <taxon>Reticulomyxa</taxon>
    </lineage>
</organism>
<dbReference type="AlphaFoldDB" id="X6MB82"/>
<feature type="compositionally biased region" description="Polar residues" evidence="1">
    <location>
        <begin position="265"/>
        <end position="279"/>
    </location>
</feature>
<dbReference type="EMBL" id="ASPP01022998">
    <property type="protein sequence ID" value="ETO10896.1"/>
    <property type="molecule type" value="Genomic_DNA"/>
</dbReference>
<dbReference type="Proteomes" id="UP000023152">
    <property type="component" value="Unassembled WGS sequence"/>
</dbReference>
<evidence type="ECO:0000313" key="3">
    <source>
        <dbReference type="Proteomes" id="UP000023152"/>
    </source>
</evidence>
<feature type="region of interest" description="Disordered" evidence="1">
    <location>
        <begin position="80"/>
        <end position="121"/>
    </location>
</feature>
<feature type="compositionally biased region" description="Polar residues" evidence="1">
    <location>
        <begin position="223"/>
        <end position="239"/>
    </location>
</feature>
<evidence type="ECO:0000256" key="1">
    <source>
        <dbReference type="SAM" id="MobiDB-lite"/>
    </source>
</evidence>
<reference evidence="2 3" key="1">
    <citation type="journal article" date="2013" name="Curr. Biol.">
        <title>The Genome of the Foraminiferan Reticulomyxa filosa.</title>
        <authorList>
            <person name="Glockner G."/>
            <person name="Hulsmann N."/>
            <person name="Schleicher M."/>
            <person name="Noegel A.A."/>
            <person name="Eichinger L."/>
            <person name="Gallinger C."/>
            <person name="Pawlowski J."/>
            <person name="Sierra R."/>
            <person name="Euteneuer U."/>
            <person name="Pillet L."/>
            <person name="Moustafa A."/>
            <person name="Platzer M."/>
            <person name="Groth M."/>
            <person name="Szafranski K."/>
            <person name="Schliwa M."/>
        </authorList>
    </citation>
    <scope>NUCLEOTIDE SEQUENCE [LARGE SCALE GENOMIC DNA]</scope>
</reference>
<feature type="compositionally biased region" description="Low complexity" evidence="1">
    <location>
        <begin position="187"/>
        <end position="198"/>
    </location>
</feature>
<feature type="compositionally biased region" description="Basic residues" evidence="1">
    <location>
        <begin position="160"/>
        <end position="179"/>
    </location>
</feature>
<protein>
    <submittedName>
        <fullName evidence="2">Uncharacterized protein</fullName>
    </submittedName>
</protein>
<gene>
    <name evidence="2" type="ORF">RFI_26481</name>
</gene>
<keyword evidence="3" id="KW-1185">Reference proteome</keyword>
<feature type="compositionally biased region" description="Basic residues" evidence="1">
    <location>
        <begin position="86"/>
        <end position="95"/>
    </location>
</feature>
<feature type="region of interest" description="Disordered" evidence="1">
    <location>
        <begin position="158"/>
        <end position="279"/>
    </location>
</feature>
<feature type="non-terminal residue" evidence="2">
    <location>
        <position position="279"/>
    </location>
</feature>
<proteinExistence type="predicted"/>
<feature type="compositionally biased region" description="Basic and acidic residues" evidence="1">
    <location>
        <begin position="107"/>
        <end position="121"/>
    </location>
</feature>
<evidence type="ECO:0000313" key="2">
    <source>
        <dbReference type="EMBL" id="ETO10896.1"/>
    </source>
</evidence>
<accession>X6MB82</accession>